<dbReference type="AlphaFoldDB" id="A0A5B7SRE7"/>
<dbReference type="OrthoDB" id="2168082at2"/>
<dbReference type="SMART" id="SM00850">
    <property type="entry name" value="LytTR"/>
    <property type="match status" value="1"/>
</dbReference>
<dbReference type="GO" id="GO:0000156">
    <property type="term" value="F:phosphorelay response regulator activity"/>
    <property type="evidence" value="ECO:0007669"/>
    <property type="project" value="InterPro"/>
</dbReference>
<evidence type="ECO:0000259" key="3">
    <source>
        <dbReference type="PROSITE" id="PS50930"/>
    </source>
</evidence>
<dbReference type="PANTHER" id="PTHR37299:SF1">
    <property type="entry name" value="STAGE 0 SPORULATION PROTEIN A HOMOLOG"/>
    <property type="match status" value="1"/>
</dbReference>
<dbReference type="InterPro" id="IPR046947">
    <property type="entry name" value="LytR-like"/>
</dbReference>
<dbReference type="EMBL" id="CP040710">
    <property type="protein sequence ID" value="QCW99592.1"/>
    <property type="molecule type" value="Genomic_DNA"/>
</dbReference>
<gene>
    <name evidence="4" type="ORF">FGM00_05555</name>
</gene>
<keyword evidence="5" id="KW-1185">Reference proteome</keyword>
<dbReference type="Gene3D" id="3.40.50.2300">
    <property type="match status" value="1"/>
</dbReference>
<sequence length="233" mass="26456">MTNKVLKTVIIDDSGMQTKVISKLVNSHSNLSLEATYENGMVARKGIKGNTVDLILLDIEMPVISGFDFLDAMEKRPQVIIISGKTDYALRAFDYDVTDYLHKPISIDRFNTAIQRALVNHANMESEQGAQDYIFVNSNLQKRKVIIGQIKWIEALGDYVKLVTDDGSILVLSTMKAFIERLPTEKFVRIHKSYTINIERIDRFNSTSVEVDGQRIPLSRLKKESLERALSEM</sequence>
<keyword evidence="1" id="KW-0597">Phosphoprotein</keyword>
<reference evidence="4 5" key="1">
    <citation type="submission" date="2019-05" db="EMBL/GenBank/DDBJ databases">
        <title>Genome sequencing of F202Z8.</title>
        <authorList>
            <person name="Kwon Y.M."/>
        </authorList>
    </citation>
    <scope>NUCLEOTIDE SEQUENCE [LARGE SCALE GENOMIC DNA]</scope>
    <source>
        <strain evidence="4 5">F202Z8</strain>
    </source>
</reference>
<feature type="domain" description="HTH LytTR-type" evidence="3">
    <location>
        <begin position="147"/>
        <end position="232"/>
    </location>
</feature>
<dbReference type="PROSITE" id="PS50110">
    <property type="entry name" value="RESPONSE_REGULATORY"/>
    <property type="match status" value="1"/>
</dbReference>
<dbReference type="SUPFAM" id="SSF52172">
    <property type="entry name" value="CheY-like"/>
    <property type="match status" value="1"/>
</dbReference>
<dbReference type="InterPro" id="IPR001789">
    <property type="entry name" value="Sig_transdc_resp-reg_receiver"/>
</dbReference>
<dbReference type="GO" id="GO:0003677">
    <property type="term" value="F:DNA binding"/>
    <property type="evidence" value="ECO:0007669"/>
    <property type="project" value="InterPro"/>
</dbReference>
<evidence type="ECO:0000313" key="4">
    <source>
        <dbReference type="EMBL" id="QCW99592.1"/>
    </source>
</evidence>
<dbReference type="SMART" id="SM00448">
    <property type="entry name" value="REC"/>
    <property type="match status" value="1"/>
</dbReference>
<evidence type="ECO:0000256" key="1">
    <source>
        <dbReference type="PROSITE-ProRule" id="PRU00169"/>
    </source>
</evidence>
<dbReference type="Proteomes" id="UP000310017">
    <property type="component" value="Chromosome"/>
</dbReference>
<proteinExistence type="predicted"/>
<evidence type="ECO:0000313" key="5">
    <source>
        <dbReference type="Proteomes" id="UP000310017"/>
    </source>
</evidence>
<dbReference type="KEGG" id="asag:FGM00_05555"/>
<dbReference type="RefSeq" id="WP_138851945.1">
    <property type="nucleotide sequence ID" value="NZ_CP040710.1"/>
</dbReference>
<feature type="modified residue" description="4-aspartylphosphate" evidence="1">
    <location>
        <position position="58"/>
    </location>
</feature>
<dbReference type="InterPro" id="IPR011006">
    <property type="entry name" value="CheY-like_superfamily"/>
</dbReference>
<dbReference type="Gene3D" id="2.40.50.1020">
    <property type="entry name" value="LytTr DNA-binding domain"/>
    <property type="match status" value="1"/>
</dbReference>
<dbReference type="PANTHER" id="PTHR37299">
    <property type="entry name" value="TRANSCRIPTIONAL REGULATOR-RELATED"/>
    <property type="match status" value="1"/>
</dbReference>
<evidence type="ECO:0000259" key="2">
    <source>
        <dbReference type="PROSITE" id="PS50110"/>
    </source>
</evidence>
<feature type="domain" description="Response regulatory" evidence="2">
    <location>
        <begin position="7"/>
        <end position="118"/>
    </location>
</feature>
<dbReference type="Pfam" id="PF04397">
    <property type="entry name" value="LytTR"/>
    <property type="match status" value="1"/>
</dbReference>
<dbReference type="Pfam" id="PF00072">
    <property type="entry name" value="Response_reg"/>
    <property type="match status" value="1"/>
</dbReference>
<organism evidence="4 5">
    <name type="scientific">Aggregatimonas sangjinii</name>
    <dbReference type="NCBI Taxonomy" id="2583587"/>
    <lineage>
        <taxon>Bacteria</taxon>
        <taxon>Pseudomonadati</taxon>
        <taxon>Bacteroidota</taxon>
        <taxon>Flavobacteriia</taxon>
        <taxon>Flavobacteriales</taxon>
        <taxon>Flavobacteriaceae</taxon>
        <taxon>Aggregatimonas</taxon>
    </lineage>
</organism>
<name>A0A5B7SRE7_9FLAO</name>
<dbReference type="InterPro" id="IPR007492">
    <property type="entry name" value="LytTR_DNA-bd_dom"/>
</dbReference>
<protein>
    <submittedName>
        <fullName evidence="4">Response regulator transcription factor</fullName>
    </submittedName>
</protein>
<accession>A0A5B7SRE7</accession>
<dbReference type="PROSITE" id="PS50930">
    <property type="entry name" value="HTH_LYTTR"/>
    <property type="match status" value="1"/>
</dbReference>